<comment type="caution">
    <text evidence="1">The sequence shown here is derived from an EMBL/GenBank/DDBJ whole genome shotgun (WGS) entry which is preliminary data.</text>
</comment>
<organism evidence="1 2">
    <name type="scientific">Portunus trituberculatus</name>
    <name type="common">Swimming crab</name>
    <name type="synonym">Neptunus trituberculatus</name>
    <dbReference type="NCBI Taxonomy" id="210409"/>
    <lineage>
        <taxon>Eukaryota</taxon>
        <taxon>Metazoa</taxon>
        <taxon>Ecdysozoa</taxon>
        <taxon>Arthropoda</taxon>
        <taxon>Crustacea</taxon>
        <taxon>Multicrustacea</taxon>
        <taxon>Malacostraca</taxon>
        <taxon>Eumalacostraca</taxon>
        <taxon>Eucarida</taxon>
        <taxon>Decapoda</taxon>
        <taxon>Pleocyemata</taxon>
        <taxon>Brachyura</taxon>
        <taxon>Eubrachyura</taxon>
        <taxon>Portunoidea</taxon>
        <taxon>Portunidae</taxon>
        <taxon>Portuninae</taxon>
        <taxon>Portunus</taxon>
    </lineage>
</organism>
<accession>A0A5B7FQI9</accession>
<keyword evidence="2" id="KW-1185">Reference proteome</keyword>
<dbReference type="EMBL" id="VSRR010007602">
    <property type="protein sequence ID" value="MPC47188.1"/>
    <property type="molecule type" value="Genomic_DNA"/>
</dbReference>
<protein>
    <submittedName>
        <fullName evidence="1">Uncharacterized protein</fullName>
    </submittedName>
</protein>
<dbReference type="PROSITE" id="PS51257">
    <property type="entry name" value="PROKAR_LIPOPROTEIN"/>
    <property type="match status" value="1"/>
</dbReference>
<gene>
    <name evidence="1" type="ORF">E2C01_040925</name>
</gene>
<sequence length="74" mass="7937">MGWVREARQGRYRPFILNNPTPVCVSLASLSCTSLPLVTAAAAGVLRGKGQGSVCLHHDSPSTIPEPCWSFIDI</sequence>
<proteinExistence type="predicted"/>
<name>A0A5B7FQI9_PORTR</name>
<reference evidence="1 2" key="1">
    <citation type="submission" date="2019-05" db="EMBL/GenBank/DDBJ databases">
        <title>Another draft genome of Portunus trituberculatus and its Hox gene families provides insights of decapod evolution.</title>
        <authorList>
            <person name="Jeong J.-H."/>
            <person name="Song I."/>
            <person name="Kim S."/>
            <person name="Choi T."/>
            <person name="Kim D."/>
            <person name="Ryu S."/>
            <person name="Kim W."/>
        </authorList>
    </citation>
    <scope>NUCLEOTIDE SEQUENCE [LARGE SCALE GENOMIC DNA]</scope>
    <source>
        <tissue evidence="1">Muscle</tissue>
    </source>
</reference>
<dbReference type="AlphaFoldDB" id="A0A5B7FQI9"/>
<dbReference type="Proteomes" id="UP000324222">
    <property type="component" value="Unassembled WGS sequence"/>
</dbReference>
<evidence type="ECO:0000313" key="2">
    <source>
        <dbReference type="Proteomes" id="UP000324222"/>
    </source>
</evidence>
<evidence type="ECO:0000313" key="1">
    <source>
        <dbReference type="EMBL" id="MPC47188.1"/>
    </source>
</evidence>